<evidence type="ECO:0000313" key="3">
    <source>
        <dbReference type="EMBL" id="RCG19990.1"/>
    </source>
</evidence>
<gene>
    <name evidence="3" type="ORF">DTL70_22335</name>
</gene>
<evidence type="ECO:0000313" key="4">
    <source>
        <dbReference type="Proteomes" id="UP000252914"/>
    </source>
</evidence>
<keyword evidence="2" id="KW-1133">Transmembrane helix</keyword>
<dbReference type="RefSeq" id="WP_114024233.1">
    <property type="nucleotide sequence ID" value="NZ_JBEYTF010000113.1"/>
</dbReference>
<reference evidence="3 4" key="1">
    <citation type="submission" date="2018-06" db="EMBL/GenBank/DDBJ databases">
        <title>Streptomyces reniochalinae sp. nov. and Streptomyces diacarnus sp. nov. from marine sponges.</title>
        <authorList>
            <person name="Li L."/>
        </authorList>
    </citation>
    <scope>NUCLEOTIDE SEQUENCE [LARGE SCALE GENOMIC DNA]</scope>
    <source>
        <strain evidence="3 4">LHW51701</strain>
    </source>
</reference>
<name>A0A367ES28_9ACTN</name>
<organism evidence="3 4">
    <name type="scientific">Streptomyces diacarni</name>
    <dbReference type="NCBI Taxonomy" id="2800381"/>
    <lineage>
        <taxon>Bacteria</taxon>
        <taxon>Bacillati</taxon>
        <taxon>Actinomycetota</taxon>
        <taxon>Actinomycetes</taxon>
        <taxon>Kitasatosporales</taxon>
        <taxon>Streptomycetaceae</taxon>
        <taxon>Streptomyces</taxon>
    </lineage>
</organism>
<protein>
    <recommendedName>
        <fullName evidence="5">Integral membrane protein</fullName>
    </recommendedName>
</protein>
<dbReference type="EMBL" id="QOIN01000048">
    <property type="protein sequence ID" value="RCG19990.1"/>
    <property type="molecule type" value="Genomic_DNA"/>
</dbReference>
<comment type="caution">
    <text evidence="3">The sequence shown here is derived from an EMBL/GenBank/DDBJ whole genome shotgun (WGS) entry which is preliminary data.</text>
</comment>
<sequence length="143" mass="14841">MIWEALGSASLGLALALVASRRFPERLPDRRLVLATGPVAALVGGLVSHTVFGAGHVPVALCVALGVSAALLSLLLRDAPGRRQWRRDTLRTTPAPRSAESGWGEPGFAEAGFAEPGLVASGLVESGIRRQAPARPSASYGPR</sequence>
<dbReference type="AlphaFoldDB" id="A0A367ES28"/>
<dbReference type="Proteomes" id="UP000252914">
    <property type="component" value="Unassembled WGS sequence"/>
</dbReference>
<keyword evidence="2" id="KW-0812">Transmembrane</keyword>
<proteinExistence type="predicted"/>
<evidence type="ECO:0000256" key="2">
    <source>
        <dbReference type="SAM" id="Phobius"/>
    </source>
</evidence>
<feature type="region of interest" description="Disordered" evidence="1">
    <location>
        <begin position="85"/>
        <end position="109"/>
    </location>
</feature>
<accession>A0A367ES28</accession>
<evidence type="ECO:0008006" key="5">
    <source>
        <dbReference type="Google" id="ProtNLM"/>
    </source>
</evidence>
<feature type="transmembrane region" description="Helical" evidence="2">
    <location>
        <begin position="57"/>
        <end position="76"/>
    </location>
</feature>
<keyword evidence="4" id="KW-1185">Reference proteome</keyword>
<evidence type="ECO:0000256" key="1">
    <source>
        <dbReference type="SAM" id="MobiDB-lite"/>
    </source>
</evidence>
<keyword evidence="2" id="KW-0472">Membrane</keyword>